<feature type="transmembrane region" description="Helical" evidence="2">
    <location>
        <begin position="123"/>
        <end position="145"/>
    </location>
</feature>
<dbReference type="EMBL" id="CM000951">
    <property type="protein sequence ID" value="EFH28790.1"/>
    <property type="molecule type" value="Genomic_DNA"/>
</dbReference>
<dbReference type="Proteomes" id="UP000002785">
    <property type="component" value="Chromosome"/>
</dbReference>
<protein>
    <recommendedName>
        <fullName evidence="5">Integral membrane protein</fullName>
    </recommendedName>
</protein>
<accession>D6XBI2</accession>
<feature type="transmembrane region" description="Helical" evidence="2">
    <location>
        <begin position="165"/>
        <end position="184"/>
    </location>
</feature>
<evidence type="ECO:0000313" key="4">
    <source>
        <dbReference type="Proteomes" id="UP000002785"/>
    </source>
</evidence>
<dbReference type="OrthoDB" id="977790at2"/>
<reference evidence="3" key="1">
    <citation type="submission" date="2009-10" db="EMBL/GenBank/DDBJ databases">
        <title>The genome sequence of Streptomyces sviceus strain ATCC 29083.</title>
        <authorList>
            <consortium name="The Broad Institute Genome Sequencing Platform"/>
            <consortium name="Broad Institute Microbial Sequencing Center"/>
            <person name="Fischbach M."/>
            <person name="Godfrey P."/>
            <person name="Ward D."/>
            <person name="Young S."/>
            <person name="Zeng Q."/>
            <person name="Koehrsen M."/>
            <person name="Alvarado L."/>
            <person name="Berlin A.M."/>
            <person name="Bochicchio J."/>
            <person name="Borenstein D."/>
            <person name="Chapman S.B."/>
            <person name="Chen Z."/>
            <person name="Engels R."/>
            <person name="Freedman E."/>
            <person name="Gellesch M."/>
            <person name="Goldberg J."/>
            <person name="Griggs A."/>
            <person name="Gujja S."/>
            <person name="Heilman E.R."/>
            <person name="Heiman D.I."/>
            <person name="Hepburn T.A."/>
            <person name="Howarth C."/>
            <person name="Jen D."/>
            <person name="Larson L."/>
            <person name="Lewis B."/>
            <person name="Mehta T."/>
            <person name="Park D."/>
            <person name="Pearson M."/>
            <person name="Richards J."/>
            <person name="Roberts A."/>
            <person name="Saif S."/>
            <person name="Shea T.D."/>
            <person name="Shenoy N."/>
            <person name="Sisk P."/>
            <person name="Stolte C."/>
            <person name="Sykes S.N."/>
            <person name="Thomson T."/>
            <person name="Walk T."/>
            <person name="White J."/>
            <person name="Yandava C."/>
            <person name="Straight P."/>
            <person name="Clardy J."/>
            <person name="Hung D."/>
            <person name="Kolter R."/>
            <person name="Mekalanos J."/>
            <person name="Walker S."/>
            <person name="Walsh C.T."/>
            <person name="Wieland-Brown L.C."/>
            <person name="Haas B."/>
            <person name="Nusbaum C."/>
            <person name="Birren B."/>
        </authorList>
    </citation>
    <scope>NUCLEOTIDE SEQUENCE [LARGE SCALE GENOMIC DNA]</scope>
    <source>
        <strain evidence="3">ATCC 29083</strain>
    </source>
</reference>
<keyword evidence="2" id="KW-0812">Transmembrane</keyword>
<feature type="region of interest" description="Disordered" evidence="1">
    <location>
        <begin position="191"/>
        <end position="243"/>
    </location>
</feature>
<keyword evidence="2" id="KW-0472">Membrane</keyword>
<keyword evidence="4" id="KW-1185">Reference proteome</keyword>
<evidence type="ECO:0000256" key="1">
    <source>
        <dbReference type="SAM" id="MobiDB-lite"/>
    </source>
</evidence>
<dbReference type="eggNOG" id="ENOG5030VX0">
    <property type="taxonomic scope" value="Bacteria"/>
</dbReference>
<organism evidence="3 4">
    <name type="scientific">Streptomyces sviceus (strain ATCC 29083 / DSM 924 / JCM 4929 / NBRC 13980 / NCIMB 11184 / NRRL 5439 / UC 5370)</name>
    <dbReference type="NCBI Taxonomy" id="463191"/>
    <lineage>
        <taxon>Bacteria</taxon>
        <taxon>Bacillati</taxon>
        <taxon>Actinomycetota</taxon>
        <taxon>Actinomycetes</taxon>
        <taxon>Kitasatosporales</taxon>
        <taxon>Streptomycetaceae</taxon>
        <taxon>Streptomyces</taxon>
    </lineage>
</organism>
<gene>
    <name evidence="3" type="ORF">SSEG_11036</name>
</gene>
<evidence type="ECO:0008006" key="5">
    <source>
        <dbReference type="Google" id="ProtNLM"/>
    </source>
</evidence>
<feature type="compositionally biased region" description="Pro residues" evidence="1">
    <location>
        <begin position="223"/>
        <end position="233"/>
    </location>
</feature>
<feature type="transmembrane region" description="Helical" evidence="2">
    <location>
        <begin position="50"/>
        <end position="69"/>
    </location>
</feature>
<evidence type="ECO:0000313" key="3">
    <source>
        <dbReference type="EMBL" id="EFH28790.1"/>
    </source>
</evidence>
<proteinExistence type="predicted"/>
<keyword evidence="2" id="KW-1133">Transmembrane helix</keyword>
<dbReference type="AlphaFoldDB" id="D6XBI2"/>
<sequence length="243" mass="26884">MVLAGLTGILAWHESPWVRAQTLCAVTVACTVEYIGTHVMQWWDYRLGNLPAWVPAGHAALFLLSIISARTPAPRWLRRTAYTSLAAWSLWGLLQAQRPDYSGAFNLLAIATLHRNPVMRTRLPWIIAVTAPAEFAGTHFGLYSYRHHDITGLLLMGNPPAGLPGGYALVDFAALLTATLLYRVRRRYRSARNHHSRATEPPANSLRTLPPAKQADRHQGPAQPVPGSGPCPPLARRNRRQQG</sequence>
<dbReference type="HOGENOM" id="CLU_1142118_0_0_11"/>
<name>D6XBI2_STRX2</name>
<evidence type="ECO:0000256" key="2">
    <source>
        <dbReference type="SAM" id="Phobius"/>
    </source>
</evidence>
<dbReference type="RefSeq" id="WP_007383898.1">
    <property type="nucleotide sequence ID" value="NZ_CM000951.1"/>
</dbReference>